<dbReference type="InterPro" id="IPR001283">
    <property type="entry name" value="CRISP-related"/>
</dbReference>
<dbReference type="SMART" id="SM00198">
    <property type="entry name" value="SCP"/>
    <property type="match status" value="1"/>
</dbReference>
<dbReference type="PRINTS" id="PR00837">
    <property type="entry name" value="V5TPXLIKE"/>
</dbReference>
<dbReference type="Pfam" id="PF00188">
    <property type="entry name" value="CAP"/>
    <property type="match status" value="1"/>
</dbReference>
<name>A0A6A6L281_HEVBR</name>
<dbReference type="SUPFAM" id="SSF55797">
    <property type="entry name" value="PR-1-like"/>
    <property type="match status" value="1"/>
</dbReference>
<dbReference type="EMBL" id="JAAGAX010000013">
    <property type="protein sequence ID" value="KAF2294253.1"/>
    <property type="molecule type" value="Genomic_DNA"/>
</dbReference>
<dbReference type="Gene3D" id="3.40.33.10">
    <property type="entry name" value="CAP"/>
    <property type="match status" value="2"/>
</dbReference>
<dbReference type="AlphaFoldDB" id="A0A6A6L281"/>
<reference evidence="2 3" key="1">
    <citation type="journal article" date="2020" name="Mol. Plant">
        <title>The Chromosome-Based Rubber Tree Genome Provides New Insights into Spurge Genome Evolution and Rubber Biosynthesis.</title>
        <authorList>
            <person name="Liu J."/>
            <person name="Shi C."/>
            <person name="Shi C.C."/>
            <person name="Li W."/>
            <person name="Zhang Q.J."/>
            <person name="Zhang Y."/>
            <person name="Li K."/>
            <person name="Lu H.F."/>
            <person name="Shi C."/>
            <person name="Zhu S.T."/>
            <person name="Xiao Z.Y."/>
            <person name="Nan H."/>
            <person name="Yue Y."/>
            <person name="Zhu X.G."/>
            <person name="Wu Y."/>
            <person name="Hong X.N."/>
            <person name="Fan G.Y."/>
            <person name="Tong Y."/>
            <person name="Zhang D."/>
            <person name="Mao C.L."/>
            <person name="Liu Y.L."/>
            <person name="Hao S.J."/>
            <person name="Liu W.Q."/>
            <person name="Lv M.Q."/>
            <person name="Zhang H.B."/>
            <person name="Liu Y."/>
            <person name="Hu-Tang G.R."/>
            <person name="Wang J.P."/>
            <person name="Wang J.H."/>
            <person name="Sun Y.H."/>
            <person name="Ni S.B."/>
            <person name="Chen W.B."/>
            <person name="Zhang X.C."/>
            <person name="Jiao Y.N."/>
            <person name="Eichler E.E."/>
            <person name="Li G.H."/>
            <person name="Liu X."/>
            <person name="Gao L.Z."/>
        </authorList>
    </citation>
    <scope>NUCLEOTIDE SEQUENCE [LARGE SCALE GENOMIC DNA]</scope>
    <source>
        <strain evidence="3">cv. GT1</strain>
        <tissue evidence="2">Leaf</tissue>
    </source>
</reference>
<proteinExistence type="predicted"/>
<feature type="domain" description="SCP" evidence="1">
    <location>
        <begin position="26"/>
        <end position="121"/>
    </location>
</feature>
<evidence type="ECO:0000313" key="3">
    <source>
        <dbReference type="Proteomes" id="UP000467840"/>
    </source>
</evidence>
<evidence type="ECO:0000313" key="2">
    <source>
        <dbReference type="EMBL" id="KAF2294253.1"/>
    </source>
</evidence>
<comment type="caution">
    <text evidence="2">The sequence shown here is derived from an EMBL/GenBank/DDBJ whole genome shotgun (WGS) entry which is preliminary data.</text>
</comment>
<dbReference type="InterPro" id="IPR014044">
    <property type="entry name" value="CAP_dom"/>
</dbReference>
<gene>
    <name evidence="2" type="ORF">GH714_008615</name>
</gene>
<keyword evidence="3" id="KW-1185">Reference proteome</keyword>
<dbReference type="InterPro" id="IPR035940">
    <property type="entry name" value="CAP_sf"/>
</dbReference>
<protein>
    <recommendedName>
        <fullName evidence="1">SCP domain-containing protein</fullName>
    </recommendedName>
</protein>
<organism evidence="2 3">
    <name type="scientific">Hevea brasiliensis</name>
    <name type="common">Para rubber tree</name>
    <name type="synonym">Siphonia brasiliensis</name>
    <dbReference type="NCBI Taxonomy" id="3981"/>
    <lineage>
        <taxon>Eukaryota</taxon>
        <taxon>Viridiplantae</taxon>
        <taxon>Streptophyta</taxon>
        <taxon>Embryophyta</taxon>
        <taxon>Tracheophyta</taxon>
        <taxon>Spermatophyta</taxon>
        <taxon>Magnoliopsida</taxon>
        <taxon>eudicotyledons</taxon>
        <taxon>Gunneridae</taxon>
        <taxon>Pentapetalae</taxon>
        <taxon>rosids</taxon>
        <taxon>fabids</taxon>
        <taxon>Malpighiales</taxon>
        <taxon>Euphorbiaceae</taxon>
        <taxon>Crotonoideae</taxon>
        <taxon>Micrandreae</taxon>
        <taxon>Hevea</taxon>
    </lineage>
</organism>
<evidence type="ECO:0000259" key="1">
    <source>
        <dbReference type="SMART" id="SM00198"/>
    </source>
</evidence>
<dbReference type="Proteomes" id="UP000467840">
    <property type="component" value="Chromosome 7"/>
</dbReference>
<sequence>MVFCKNSLALFPLELSLPNHSFERPRLTTRLLNAHNQARAAVGVGPMTWDNNVAAFARNYANQRAVTAILCIPAIVLTGRTLRKAAVVWHNSVRLGCAKMKCNNGGTFIGCNNDPPGNFDGQRPY</sequence>
<accession>A0A6A6L281</accession>
<dbReference type="PANTHER" id="PTHR10334">
    <property type="entry name" value="CYSTEINE-RICH SECRETORY PROTEIN-RELATED"/>
    <property type="match status" value="1"/>
</dbReference>